<accession>A0A1X9I9G3</accession>
<sequence length="100" mass="12041">MIKMTNQLTKKEIEQTKEYILNAIVEEINNQGTTFNFMKKVYNDYMKNEFEPINNIDFEDSIVYNVFDVAYEDLCYNYELIWELEQLGIFSTSDLMDDYI</sequence>
<dbReference type="Proteomes" id="UP000224459">
    <property type="component" value="Segment"/>
</dbReference>
<reference evidence="2" key="1">
    <citation type="submission" date="2016-04" db="EMBL/GenBank/DDBJ databases">
        <authorList>
            <person name="Gasior T."/>
        </authorList>
    </citation>
    <scope>NUCLEOTIDE SEQUENCE [LARGE SCALE GENOMIC DNA]</scope>
</reference>
<keyword evidence="2" id="KW-1185">Reference proteome</keyword>
<protein>
    <submittedName>
        <fullName evidence="1">Uncharacterized protein</fullName>
    </submittedName>
</protein>
<gene>
    <name evidence="1" type="ORF">vB_SscM-1_005</name>
</gene>
<evidence type="ECO:0000313" key="1">
    <source>
        <dbReference type="EMBL" id="ANT44668.1"/>
    </source>
</evidence>
<proteinExistence type="predicted"/>
<name>A0A1X9I9G3_9CAUD</name>
<organism evidence="1 2">
    <name type="scientific">Staphylococcus phage vB_SscM-1</name>
    <dbReference type="NCBI Taxonomy" id="1868844"/>
    <lineage>
        <taxon>Viruses</taxon>
        <taxon>Duplodnaviria</taxon>
        <taxon>Heunggongvirae</taxon>
        <taxon>Uroviricota</taxon>
        <taxon>Caudoviricetes</taxon>
        <taxon>Herelleviridae</taxon>
        <taxon>Twortvirinae</taxon>
        <taxon>Sciuriunavirus</taxon>
        <taxon>Sciuriunavirus SscM1</taxon>
    </lineage>
</organism>
<dbReference type="EMBL" id="KX171212">
    <property type="protein sequence ID" value="ANT44668.1"/>
    <property type="molecule type" value="Genomic_DNA"/>
</dbReference>
<evidence type="ECO:0000313" key="2">
    <source>
        <dbReference type="Proteomes" id="UP000224459"/>
    </source>
</evidence>